<keyword evidence="8" id="KW-1185">Reference proteome</keyword>
<proteinExistence type="predicted"/>
<evidence type="ECO:0000256" key="4">
    <source>
        <dbReference type="ARBA" id="ARBA00022989"/>
    </source>
</evidence>
<name>A0A939IMK7_9ALTE</name>
<keyword evidence="4 6" id="KW-1133">Transmembrane helix</keyword>
<evidence type="ECO:0000256" key="2">
    <source>
        <dbReference type="ARBA" id="ARBA00022475"/>
    </source>
</evidence>
<sequence length="203" mass="22236">MEMIIALCVFAFSTSITPGPNNIMLMSSGANYGVQRTLPHLFGVVSGFALMLVLVGLGGGVLFEQFPLAYQLIKFVGIGYMAYLAFRIATASRGQLDDAADRPMTAMQAVLFQWVNGKAWIMVTGAVATFTSAGDHYWLQLVLITATFFIVGAPCNLAWVLFGRSMQSFINETSKQRLFNRMMGGLLFLSILPAVVEIAQEWQ</sequence>
<dbReference type="GO" id="GO:0005886">
    <property type="term" value="C:plasma membrane"/>
    <property type="evidence" value="ECO:0007669"/>
    <property type="project" value="UniProtKB-SubCell"/>
</dbReference>
<dbReference type="Proteomes" id="UP000664654">
    <property type="component" value="Unassembled WGS sequence"/>
</dbReference>
<gene>
    <name evidence="7" type="ORF">J0A66_09240</name>
</gene>
<evidence type="ECO:0000256" key="3">
    <source>
        <dbReference type="ARBA" id="ARBA00022692"/>
    </source>
</evidence>
<keyword evidence="5 6" id="KW-0472">Membrane</keyword>
<dbReference type="PANTHER" id="PTHR30086">
    <property type="entry name" value="ARGININE EXPORTER PROTEIN ARGO"/>
    <property type="match status" value="1"/>
</dbReference>
<dbReference type="GO" id="GO:0033228">
    <property type="term" value="P:cysteine export across plasma membrane"/>
    <property type="evidence" value="ECO:0007669"/>
    <property type="project" value="TreeGrafter"/>
</dbReference>
<feature type="transmembrane region" description="Helical" evidence="6">
    <location>
        <begin position="183"/>
        <end position="200"/>
    </location>
</feature>
<organism evidence="7 8">
    <name type="scientific">Bowmanella dokdonensis</name>
    <dbReference type="NCBI Taxonomy" id="751969"/>
    <lineage>
        <taxon>Bacteria</taxon>
        <taxon>Pseudomonadati</taxon>
        <taxon>Pseudomonadota</taxon>
        <taxon>Gammaproteobacteria</taxon>
        <taxon>Alteromonadales</taxon>
        <taxon>Alteromonadaceae</taxon>
        <taxon>Bowmanella</taxon>
    </lineage>
</organism>
<dbReference type="RefSeq" id="WP_206573511.1">
    <property type="nucleotide sequence ID" value="NZ_JAFKCV010000004.1"/>
</dbReference>
<feature type="transmembrane region" description="Helical" evidence="6">
    <location>
        <begin position="72"/>
        <end position="89"/>
    </location>
</feature>
<comment type="subcellular location">
    <subcellularLocation>
        <location evidence="1">Cell membrane</location>
        <topology evidence="1">Multi-pass membrane protein</topology>
    </subcellularLocation>
</comment>
<dbReference type="EMBL" id="JAFKCV010000004">
    <property type="protein sequence ID" value="MBN7825403.1"/>
    <property type="molecule type" value="Genomic_DNA"/>
</dbReference>
<dbReference type="AlphaFoldDB" id="A0A939IMK7"/>
<accession>A0A939IMK7</accession>
<comment type="caution">
    <text evidence="7">The sequence shown here is derived from an EMBL/GenBank/DDBJ whole genome shotgun (WGS) entry which is preliminary data.</text>
</comment>
<dbReference type="Pfam" id="PF01810">
    <property type="entry name" value="LysE"/>
    <property type="match status" value="1"/>
</dbReference>
<dbReference type="InterPro" id="IPR001123">
    <property type="entry name" value="LeuE-type"/>
</dbReference>
<protein>
    <submittedName>
        <fullName evidence="7">LysE family translocator</fullName>
    </submittedName>
</protein>
<evidence type="ECO:0000313" key="8">
    <source>
        <dbReference type="Proteomes" id="UP000664654"/>
    </source>
</evidence>
<keyword evidence="3 6" id="KW-0812">Transmembrane</keyword>
<feature type="transmembrane region" description="Helical" evidence="6">
    <location>
        <begin position="137"/>
        <end position="162"/>
    </location>
</feature>
<evidence type="ECO:0000313" key="7">
    <source>
        <dbReference type="EMBL" id="MBN7825403.1"/>
    </source>
</evidence>
<feature type="transmembrane region" description="Helical" evidence="6">
    <location>
        <begin position="40"/>
        <end position="63"/>
    </location>
</feature>
<evidence type="ECO:0000256" key="5">
    <source>
        <dbReference type="ARBA" id="ARBA00023136"/>
    </source>
</evidence>
<dbReference type="PANTHER" id="PTHR30086:SF20">
    <property type="entry name" value="ARGININE EXPORTER PROTEIN ARGO-RELATED"/>
    <property type="match status" value="1"/>
</dbReference>
<evidence type="ECO:0000256" key="6">
    <source>
        <dbReference type="SAM" id="Phobius"/>
    </source>
</evidence>
<evidence type="ECO:0000256" key="1">
    <source>
        <dbReference type="ARBA" id="ARBA00004651"/>
    </source>
</evidence>
<keyword evidence="2" id="KW-1003">Cell membrane</keyword>
<reference evidence="7" key="1">
    <citation type="submission" date="2021-03" db="EMBL/GenBank/DDBJ databases">
        <title>novel species isolated from a fishpond in China.</title>
        <authorList>
            <person name="Lu H."/>
            <person name="Cai Z."/>
        </authorList>
    </citation>
    <scope>NUCLEOTIDE SEQUENCE</scope>
    <source>
        <strain evidence="7">JCM 30855</strain>
    </source>
</reference>
<dbReference type="GO" id="GO:0015171">
    <property type="term" value="F:amino acid transmembrane transporter activity"/>
    <property type="evidence" value="ECO:0007669"/>
    <property type="project" value="TreeGrafter"/>
</dbReference>